<reference evidence="1" key="1">
    <citation type="submission" date="2023-11" db="EMBL/GenBank/DDBJ databases">
        <title>Gracilibacillus pellucida a moderately halophilic bacterium isolated from saline soil in Xinjiang province.</title>
        <authorList>
            <person name="Zhang Z."/>
            <person name="Tan F."/>
            <person name="Wang Y."/>
            <person name="Xia M."/>
        </authorList>
    </citation>
    <scope>NUCLEOTIDE SEQUENCE</scope>
    <source>
        <strain evidence="1">S3-1-1</strain>
    </source>
</reference>
<keyword evidence="1" id="KW-0966">Cell projection</keyword>
<keyword evidence="1" id="KW-0969">Cilium</keyword>
<accession>A0ACC6M172</accession>
<dbReference type="EMBL" id="JAWZSR010000001">
    <property type="protein sequence ID" value="MDX8044633.1"/>
    <property type="molecule type" value="Genomic_DNA"/>
</dbReference>
<gene>
    <name evidence="1" type="primary">fliD</name>
    <name evidence="1" type="ORF">SH601_01420</name>
</gene>
<organism evidence="1 2">
    <name type="scientific">Gracilibacillus pellucidus</name>
    <dbReference type="NCBI Taxonomy" id="3095368"/>
    <lineage>
        <taxon>Bacteria</taxon>
        <taxon>Bacillati</taxon>
        <taxon>Bacillota</taxon>
        <taxon>Bacilli</taxon>
        <taxon>Bacillales</taxon>
        <taxon>Bacillaceae</taxon>
        <taxon>Gracilibacillus</taxon>
    </lineage>
</organism>
<sequence length="590" mass="65789">MRINGFASGMDTDQMVKDLMKAESVPLERMQKEKQELEWKRDDYRSINTLLLDFRNSLSDMRLTTSYRARETSSTNEDLVSVTANSSASQSSFELSKVEQLATSASWTNNEAISGKQLDASQSLSSQSDALNIEWKTGEVYTDKFVGSDDTFTLTNTPDSTEAVSVKVNGQSYKVVDNESALDADSVLLVNNELKFADGTIKSSDRISVEYASNTEESGQYAVFSIGANTSKGETHETFIITGDETLNQVVNKVNNADIGVSMMYDSFSDRVSLRRTETGDFGADEKEISVSGSFMTETLGFNDTNATYSAGQNAKFTINGLETERATNNFQIDGVTFNLKKTFESDEAVTVNVSNDTDAVFDNITEFVDTYNTLIDAINGKATEEYYRDYEPLTDEERSALTDKQQEDWEDRAKSGLLKNDPILRDVLSSMRTDFYAPVNNADSAGTFNQLAAIGITTTSDYMSGGKLEIKDEAKLREAIESDPQGVENLFRGDGDTYEEQGIARRLTDSVNSAMDKINERAGRATYTNQQFTLGRNLDQVEDQIQRFQDRLTQIEDRYWRQFTAMEKAMAQANEQAAYLQQQLGGMMQ</sequence>
<protein>
    <submittedName>
        <fullName evidence="1">Flagellar filament capping protein FliD</fullName>
    </submittedName>
</protein>
<proteinExistence type="predicted"/>
<evidence type="ECO:0000313" key="2">
    <source>
        <dbReference type="Proteomes" id="UP001277972"/>
    </source>
</evidence>
<name>A0ACC6M172_9BACI</name>
<keyword evidence="1" id="KW-0282">Flagellum</keyword>
<keyword evidence="2" id="KW-1185">Reference proteome</keyword>
<comment type="caution">
    <text evidence="1">The sequence shown here is derived from an EMBL/GenBank/DDBJ whole genome shotgun (WGS) entry which is preliminary data.</text>
</comment>
<evidence type="ECO:0000313" key="1">
    <source>
        <dbReference type="EMBL" id="MDX8044633.1"/>
    </source>
</evidence>
<dbReference type="Proteomes" id="UP001277972">
    <property type="component" value="Unassembled WGS sequence"/>
</dbReference>